<keyword evidence="3 6" id="KW-0812">Transmembrane</keyword>
<keyword evidence="5 6" id="KW-0472">Membrane</keyword>
<evidence type="ECO:0000256" key="5">
    <source>
        <dbReference type="ARBA" id="ARBA00023136"/>
    </source>
</evidence>
<dbReference type="PANTHER" id="PTHR38459:SF1">
    <property type="entry name" value="PROPHAGE BACTOPRENOL-LINKED GLUCOSE TRANSLOCASE HOMOLOG"/>
    <property type="match status" value="1"/>
</dbReference>
<dbReference type="PANTHER" id="PTHR38459">
    <property type="entry name" value="PROPHAGE BACTOPRENOL-LINKED GLUCOSE TRANSLOCASE HOMOLOG"/>
    <property type="match status" value="1"/>
</dbReference>
<feature type="transmembrane region" description="Helical" evidence="6">
    <location>
        <begin position="12"/>
        <end position="29"/>
    </location>
</feature>
<dbReference type="GO" id="GO:0000271">
    <property type="term" value="P:polysaccharide biosynthetic process"/>
    <property type="evidence" value="ECO:0007669"/>
    <property type="project" value="InterPro"/>
</dbReference>
<feature type="transmembrane region" description="Helical" evidence="6">
    <location>
        <begin position="80"/>
        <end position="99"/>
    </location>
</feature>
<proteinExistence type="inferred from homology"/>
<gene>
    <name evidence="8" type="ORF">HF995_03910</name>
</gene>
<dbReference type="InterPro" id="IPR051401">
    <property type="entry name" value="GtrA_CellWall_Glycosyl"/>
</dbReference>
<evidence type="ECO:0000313" key="9">
    <source>
        <dbReference type="Proteomes" id="UP000774283"/>
    </source>
</evidence>
<evidence type="ECO:0000259" key="7">
    <source>
        <dbReference type="Pfam" id="PF04138"/>
    </source>
</evidence>
<dbReference type="Proteomes" id="UP000774283">
    <property type="component" value="Unassembled WGS sequence"/>
</dbReference>
<evidence type="ECO:0000256" key="3">
    <source>
        <dbReference type="ARBA" id="ARBA00022692"/>
    </source>
</evidence>
<comment type="subcellular location">
    <subcellularLocation>
        <location evidence="1">Membrane</location>
        <topology evidence="1">Multi-pass membrane protein</topology>
    </subcellularLocation>
</comment>
<evidence type="ECO:0000256" key="6">
    <source>
        <dbReference type="SAM" id="Phobius"/>
    </source>
</evidence>
<feature type="transmembrane region" description="Helical" evidence="6">
    <location>
        <begin position="41"/>
        <end position="59"/>
    </location>
</feature>
<comment type="similarity">
    <text evidence="2">Belongs to the GtrA family.</text>
</comment>
<keyword evidence="4 6" id="KW-1133">Transmembrane helix</keyword>
<evidence type="ECO:0000256" key="1">
    <source>
        <dbReference type="ARBA" id="ARBA00004141"/>
    </source>
</evidence>
<evidence type="ECO:0000256" key="2">
    <source>
        <dbReference type="ARBA" id="ARBA00009399"/>
    </source>
</evidence>
<dbReference type="GO" id="GO:0005886">
    <property type="term" value="C:plasma membrane"/>
    <property type="evidence" value="ECO:0007669"/>
    <property type="project" value="TreeGrafter"/>
</dbReference>
<evidence type="ECO:0000256" key="4">
    <source>
        <dbReference type="ARBA" id="ARBA00022989"/>
    </source>
</evidence>
<accession>A0A9X5F9R0</accession>
<feature type="transmembrane region" description="Helical" evidence="6">
    <location>
        <begin position="111"/>
        <end position="129"/>
    </location>
</feature>
<keyword evidence="9" id="KW-1185">Reference proteome</keyword>
<reference evidence="8 9" key="1">
    <citation type="submission" date="2020-04" db="EMBL/GenBank/DDBJ databases">
        <title>MicrobeNet Type strains.</title>
        <authorList>
            <person name="Nicholson A.C."/>
        </authorList>
    </citation>
    <scope>NUCLEOTIDE SEQUENCE [LARGE SCALE GENOMIC DNA]</scope>
    <source>
        <strain evidence="8 9">ATCC BAA-789</strain>
    </source>
</reference>
<comment type="caution">
    <text evidence="8">The sequence shown here is derived from an EMBL/GenBank/DDBJ whole genome shotgun (WGS) entry which is preliminary data.</text>
</comment>
<protein>
    <submittedName>
        <fullName evidence="8">GtrA family protein</fullName>
    </submittedName>
</protein>
<feature type="domain" description="GtrA/DPMS transmembrane" evidence="7">
    <location>
        <begin position="10"/>
        <end position="135"/>
    </location>
</feature>
<sequence>MVARLAEIARFGAVGTIAFFVDLGVYNLLRFGPGDAPHASALWAKVIAVVLATAVSWLGSRHWTFADRRTDQPAREALSFLVVNGLGMAISLLCLVVATDVLGLTSPLAENIAANGVGLALANVFRYFAYRHLVFSESR</sequence>
<dbReference type="EMBL" id="JAAXOW010000001">
    <property type="protein sequence ID" value="NKX92426.1"/>
    <property type="molecule type" value="Genomic_DNA"/>
</dbReference>
<dbReference type="AlphaFoldDB" id="A0A9X5F9R0"/>
<evidence type="ECO:0000313" key="8">
    <source>
        <dbReference type="EMBL" id="NKX92426.1"/>
    </source>
</evidence>
<organism evidence="8 9">
    <name type="scientific">Sanguibacter hominis ATCC BAA-789</name>
    <dbReference type="NCBI Taxonomy" id="1312740"/>
    <lineage>
        <taxon>Bacteria</taxon>
        <taxon>Bacillati</taxon>
        <taxon>Actinomycetota</taxon>
        <taxon>Actinomycetes</taxon>
        <taxon>Micrococcales</taxon>
        <taxon>Sanguibacteraceae</taxon>
        <taxon>Sanguibacter</taxon>
    </lineage>
</organism>
<dbReference type="Pfam" id="PF04138">
    <property type="entry name" value="GtrA_DPMS_TM"/>
    <property type="match status" value="1"/>
</dbReference>
<dbReference type="InterPro" id="IPR007267">
    <property type="entry name" value="GtrA_DPMS_TM"/>
</dbReference>
<name>A0A9X5F9R0_9MICO</name>